<organism evidence="2 3">
    <name type="scientific">Alternaria alternata</name>
    <name type="common">Alternaria rot fungus</name>
    <name type="synonym">Torula alternata</name>
    <dbReference type="NCBI Taxonomy" id="5599"/>
    <lineage>
        <taxon>Eukaryota</taxon>
        <taxon>Fungi</taxon>
        <taxon>Dikarya</taxon>
        <taxon>Ascomycota</taxon>
        <taxon>Pezizomycotina</taxon>
        <taxon>Dothideomycetes</taxon>
        <taxon>Pleosporomycetidae</taxon>
        <taxon>Pleosporales</taxon>
        <taxon>Pleosporineae</taxon>
        <taxon>Pleosporaceae</taxon>
        <taxon>Alternaria</taxon>
        <taxon>Alternaria sect. Alternaria</taxon>
        <taxon>Alternaria alternata complex</taxon>
    </lineage>
</organism>
<gene>
    <name evidence="2" type="ORF">CC77DRAFT_242174</name>
</gene>
<evidence type="ECO:0000313" key="3">
    <source>
        <dbReference type="Proteomes" id="UP000077248"/>
    </source>
</evidence>
<dbReference type="KEGG" id="aalt:CC77DRAFT_242174"/>
<sequence length="122" mass="13575">MYIWRTDLTTHRFVTTAARHITTTGIPYAPESITTTTTNQQYAIKRLDNTPTLPRPTTKPAPPSTTFKVITTSSGGVKTTSTPSVESSRRKAEYPHVYDTILCRDFSLEGIVGDRGLDSILW</sequence>
<accession>A0A177DEL7</accession>
<evidence type="ECO:0000313" key="2">
    <source>
        <dbReference type="EMBL" id="OAG17916.1"/>
    </source>
</evidence>
<dbReference type="VEuPathDB" id="FungiDB:CC77DRAFT_242174"/>
<evidence type="ECO:0000256" key="1">
    <source>
        <dbReference type="SAM" id="MobiDB-lite"/>
    </source>
</evidence>
<dbReference type="GeneID" id="29116421"/>
<feature type="compositionally biased region" description="Low complexity" evidence="1">
    <location>
        <begin position="71"/>
        <end position="85"/>
    </location>
</feature>
<dbReference type="Proteomes" id="UP000077248">
    <property type="component" value="Unassembled WGS sequence"/>
</dbReference>
<proteinExistence type="predicted"/>
<name>A0A177DEL7_ALTAL</name>
<feature type="compositionally biased region" description="Pro residues" evidence="1">
    <location>
        <begin position="53"/>
        <end position="63"/>
    </location>
</feature>
<dbReference type="RefSeq" id="XP_018383337.1">
    <property type="nucleotide sequence ID" value="XM_018530827.1"/>
</dbReference>
<dbReference type="AlphaFoldDB" id="A0A177DEL7"/>
<reference evidence="2 3" key="1">
    <citation type="submission" date="2016-05" db="EMBL/GenBank/DDBJ databases">
        <title>Comparative analysis of secretome profiles of manganese(II)-oxidizing ascomycete fungi.</title>
        <authorList>
            <consortium name="DOE Joint Genome Institute"/>
            <person name="Zeiner C.A."/>
            <person name="Purvine S.O."/>
            <person name="Zink E.M."/>
            <person name="Wu S."/>
            <person name="Pasa-Tolic L."/>
            <person name="Chaput D.L."/>
            <person name="Haridas S."/>
            <person name="Grigoriev I.V."/>
            <person name="Santelli C.M."/>
            <person name="Hansel C.M."/>
        </authorList>
    </citation>
    <scope>NUCLEOTIDE SEQUENCE [LARGE SCALE GENOMIC DNA]</scope>
    <source>
        <strain evidence="2 3">SRC1lrK2f</strain>
    </source>
</reference>
<feature type="region of interest" description="Disordered" evidence="1">
    <location>
        <begin position="49"/>
        <end position="90"/>
    </location>
</feature>
<keyword evidence="3" id="KW-1185">Reference proteome</keyword>
<dbReference type="EMBL" id="KV441485">
    <property type="protein sequence ID" value="OAG17916.1"/>
    <property type="molecule type" value="Genomic_DNA"/>
</dbReference>
<protein>
    <submittedName>
        <fullName evidence="2">Uncharacterized protein</fullName>
    </submittedName>
</protein>